<gene>
    <name evidence="2" type="ORF">MCYG_01656</name>
</gene>
<feature type="region of interest" description="Disordered" evidence="1">
    <location>
        <begin position="1"/>
        <end position="20"/>
    </location>
</feature>
<evidence type="ECO:0000313" key="2">
    <source>
        <dbReference type="EMBL" id="EEQ28837.1"/>
    </source>
</evidence>
<name>C5FHB8_ARTOC</name>
<evidence type="ECO:0000256" key="1">
    <source>
        <dbReference type="SAM" id="MobiDB-lite"/>
    </source>
</evidence>
<dbReference type="GeneID" id="9222978"/>
<dbReference type="AlphaFoldDB" id="C5FHB8"/>
<dbReference type="EMBL" id="DS995702">
    <property type="protein sequence ID" value="EEQ28837.1"/>
    <property type="molecule type" value="Genomic_DNA"/>
</dbReference>
<evidence type="ECO:0000313" key="3">
    <source>
        <dbReference type="Proteomes" id="UP000002035"/>
    </source>
</evidence>
<sequence>MLIRSTTRASSNKTDFAPQRTKNFKARSTPLFHRDEFRLKSEEALAVLRLLEEYTVRTDTAVLSHHPAPLPWFFLVIPRILSTAAEPQQPYHHRTYGLVEREGVGEASKADALKVVMLTLEKAKAKFSWRWQPPSRLWTSVYQHSHDKHVYTRNTARQTCGYNDYGTLFTLLPRARVVFPLAKRKLGDWLKVECSSTFPFTVRVYVA</sequence>
<feature type="compositionally biased region" description="Polar residues" evidence="1">
    <location>
        <begin position="1"/>
        <end position="14"/>
    </location>
</feature>
<proteinExistence type="predicted"/>
<reference evidence="3" key="1">
    <citation type="journal article" date="2012" name="MBio">
        <title>Comparative genome analysis of Trichophyton rubrum and related dermatophytes reveals candidate genes involved in infection.</title>
        <authorList>
            <person name="Martinez D.A."/>
            <person name="Oliver B.G."/>
            <person name="Graeser Y."/>
            <person name="Goldberg J.M."/>
            <person name="Li W."/>
            <person name="Martinez-Rossi N.M."/>
            <person name="Monod M."/>
            <person name="Shelest E."/>
            <person name="Barton R.C."/>
            <person name="Birch E."/>
            <person name="Brakhage A.A."/>
            <person name="Chen Z."/>
            <person name="Gurr S.J."/>
            <person name="Heiman D."/>
            <person name="Heitman J."/>
            <person name="Kosti I."/>
            <person name="Rossi A."/>
            <person name="Saif S."/>
            <person name="Samalova M."/>
            <person name="Saunders C.W."/>
            <person name="Shea T."/>
            <person name="Summerbell R.C."/>
            <person name="Xu J."/>
            <person name="Young S."/>
            <person name="Zeng Q."/>
            <person name="Birren B.W."/>
            <person name="Cuomo C.A."/>
            <person name="White T.C."/>
        </authorList>
    </citation>
    <scope>NUCLEOTIDE SEQUENCE [LARGE SCALE GENOMIC DNA]</scope>
    <source>
        <strain evidence="3">ATCC MYA-4605 / CBS 113480</strain>
    </source>
</reference>
<keyword evidence="3" id="KW-1185">Reference proteome</keyword>
<dbReference type="RefSeq" id="XP_002848722.1">
    <property type="nucleotide sequence ID" value="XM_002848676.1"/>
</dbReference>
<dbReference type="Proteomes" id="UP000002035">
    <property type="component" value="Unassembled WGS sequence"/>
</dbReference>
<accession>C5FHB8</accession>
<organism evidence="2 3">
    <name type="scientific">Arthroderma otae (strain ATCC MYA-4605 / CBS 113480)</name>
    <name type="common">Microsporum canis</name>
    <dbReference type="NCBI Taxonomy" id="554155"/>
    <lineage>
        <taxon>Eukaryota</taxon>
        <taxon>Fungi</taxon>
        <taxon>Dikarya</taxon>
        <taxon>Ascomycota</taxon>
        <taxon>Pezizomycotina</taxon>
        <taxon>Eurotiomycetes</taxon>
        <taxon>Eurotiomycetidae</taxon>
        <taxon>Onygenales</taxon>
        <taxon>Arthrodermataceae</taxon>
        <taxon>Microsporum</taxon>
    </lineage>
</organism>
<dbReference type="HOGENOM" id="CLU_1326093_0_0_1"/>
<dbReference type="VEuPathDB" id="FungiDB:MCYG_01656"/>
<protein>
    <submittedName>
        <fullName evidence="2">Uncharacterized protein</fullName>
    </submittedName>
</protein>